<dbReference type="GO" id="GO:0003729">
    <property type="term" value="F:mRNA binding"/>
    <property type="evidence" value="ECO:0007669"/>
    <property type="project" value="TreeGrafter"/>
</dbReference>
<evidence type="ECO:0000256" key="1">
    <source>
        <dbReference type="SAM" id="MobiDB-lite"/>
    </source>
</evidence>
<accession>A0A811QTM0</accession>
<gene>
    <name evidence="3" type="ORF">NCGR_LOCUS42952</name>
</gene>
<feature type="region of interest" description="Disordered" evidence="1">
    <location>
        <begin position="226"/>
        <end position="255"/>
    </location>
</feature>
<feature type="compositionally biased region" description="Polar residues" evidence="1">
    <location>
        <begin position="229"/>
        <end position="241"/>
    </location>
</feature>
<keyword evidence="4" id="KW-1185">Reference proteome</keyword>
<proteinExistence type="predicted"/>
<dbReference type="PANTHER" id="PTHR12854:SF12">
    <property type="entry name" value="POLYADENYLATE-BINDING PROTEIN INTERACTING PROTEIN"/>
    <property type="match status" value="1"/>
</dbReference>
<feature type="domain" description="Ataxin 2 SM" evidence="2">
    <location>
        <begin position="20"/>
        <end position="56"/>
    </location>
</feature>
<dbReference type="InterPro" id="IPR025852">
    <property type="entry name" value="SM_dom_ATX"/>
</dbReference>
<sequence length="515" mass="54104">MARPRKAKPPPPPPSPSIAEALLLATVCMVGLPVEVRVRDGSAYAGVLHTACVDAGYGARSALPSLPFLPLPNVKARPCWGPPAGFGDHGNAVRDVIQQWVESGGGQDLGRFILAGVVDFAVSWEPQHDWTQGVVLKKAKKIANGKGDANLSLGSFVDTLVICPDDLVQVIAKGLSLPLKGVCKPLDSNMVAASGSLKPQTSHANDLKMSETENISPLMQAEKYASVGQEKNTSVKKNGQNSGSTTSLSSSTGHAGPCFSKHKVDVVTSSAIAAPVVASDVKPSKPVNNSVTKIVTSSKTAAKEFKLNPCAKVFSPSFASSRQVLAATAPVDTYYISHSAPEAPMGVPVYESKSVSGISPLSNKVHCSNLSPANYAISPQYVQSIVGHNASRLDPARVGTPYHPMQVGATYTTPSPQPVMTGKFSPVVYVQPVPQDAMHGTPLGFQGWPRPVLMNSYQASMQKFQGNTPVYLAPPVMATGNLPLVVPSPSLVQPFQAIHPIMVPAASSVVPVKYM</sequence>
<evidence type="ECO:0000313" key="3">
    <source>
        <dbReference type="EMBL" id="CAD6259515.1"/>
    </source>
</evidence>
<dbReference type="Pfam" id="PF14438">
    <property type="entry name" value="SM-ATX"/>
    <property type="match status" value="1"/>
</dbReference>
<feature type="compositionally biased region" description="Low complexity" evidence="1">
    <location>
        <begin position="242"/>
        <end position="253"/>
    </location>
</feature>
<comment type="caution">
    <text evidence="3">The sequence shown here is derived from an EMBL/GenBank/DDBJ whole genome shotgun (WGS) entry which is preliminary data.</text>
</comment>
<dbReference type="AlphaFoldDB" id="A0A811QTM0"/>
<reference evidence="3" key="1">
    <citation type="submission" date="2020-10" db="EMBL/GenBank/DDBJ databases">
        <authorList>
            <person name="Han B."/>
            <person name="Lu T."/>
            <person name="Zhao Q."/>
            <person name="Huang X."/>
            <person name="Zhao Y."/>
        </authorList>
    </citation>
    <scope>NUCLEOTIDE SEQUENCE</scope>
</reference>
<name>A0A811QTM0_9POAL</name>
<dbReference type="PANTHER" id="PTHR12854">
    <property type="entry name" value="ATAXIN 2-RELATED"/>
    <property type="match status" value="1"/>
</dbReference>
<dbReference type="Proteomes" id="UP000604825">
    <property type="component" value="Unassembled WGS sequence"/>
</dbReference>
<dbReference type="InterPro" id="IPR045117">
    <property type="entry name" value="ATXN2-like"/>
</dbReference>
<dbReference type="OrthoDB" id="2275718at2759"/>
<organism evidence="3 4">
    <name type="scientific">Miscanthus lutarioriparius</name>
    <dbReference type="NCBI Taxonomy" id="422564"/>
    <lineage>
        <taxon>Eukaryota</taxon>
        <taxon>Viridiplantae</taxon>
        <taxon>Streptophyta</taxon>
        <taxon>Embryophyta</taxon>
        <taxon>Tracheophyta</taxon>
        <taxon>Spermatophyta</taxon>
        <taxon>Magnoliopsida</taxon>
        <taxon>Liliopsida</taxon>
        <taxon>Poales</taxon>
        <taxon>Poaceae</taxon>
        <taxon>PACMAD clade</taxon>
        <taxon>Panicoideae</taxon>
        <taxon>Andropogonodae</taxon>
        <taxon>Andropogoneae</taxon>
        <taxon>Saccharinae</taxon>
        <taxon>Miscanthus</taxon>
    </lineage>
</organism>
<evidence type="ECO:0000313" key="4">
    <source>
        <dbReference type="Proteomes" id="UP000604825"/>
    </source>
</evidence>
<dbReference type="EMBL" id="CAJGYO010000011">
    <property type="protein sequence ID" value="CAD6259515.1"/>
    <property type="molecule type" value="Genomic_DNA"/>
</dbReference>
<evidence type="ECO:0000259" key="2">
    <source>
        <dbReference type="Pfam" id="PF14438"/>
    </source>
</evidence>
<dbReference type="GO" id="GO:0034063">
    <property type="term" value="P:stress granule assembly"/>
    <property type="evidence" value="ECO:0007669"/>
    <property type="project" value="TreeGrafter"/>
</dbReference>
<dbReference type="GO" id="GO:0010494">
    <property type="term" value="C:cytoplasmic stress granule"/>
    <property type="evidence" value="ECO:0007669"/>
    <property type="project" value="TreeGrafter"/>
</dbReference>
<protein>
    <recommendedName>
        <fullName evidence="2">Ataxin 2 SM domain-containing protein</fullName>
    </recommendedName>
</protein>